<feature type="coiled-coil region" evidence="1">
    <location>
        <begin position="29"/>
        <end position="56"/>
    </location>
</feature>
<dbReference type="OrthoDB" id="75796at2759"/>
<dbReference type="Proteomes" id="UP000243579">
    <property type="component" value="Unassembled WGS sequence"/>
</dbReference>
<reference evidence="2 3" key="1">
    <citation type="journal article" date="2014" name="Genome Biol. Evol.">
        <title>The secreted proteins of Achlya hypogyna and Thraustotheca clavata identify the ancestral oomycete secretome and reveal gene acquisitions by horizontal gene transfer.</title>
        <authorList>
            <person name="Misner I."/>
            <person name="Blouin N."/>
            <person name="Leonard G."/>
            <person name="Richards T.A."/>
            <person name="Lane C.E."/>
        </authorList>
    </citation>
    <scope>NUCLEOTIDE SEQUENCE [LARGE SCALE GENOMIC DNA]</scope>
    <source>
        <strain evidence="2 3">ATCC 48635</strain>
    </source>
</reference>
<gene>
    <name evidence="2" type="ORF">ACHHYP_12144</name>
</gene>
<keyword evidence="3" id="KW-1185">Reference proteome</keyword>
<sequence>MAELRDAYKAIKLLQDAVTKSKAETVAIRGHFQAQLADAQNEIQVLQEELRKKPSDAPCQHHGLGLEAAERQRAIEVQALRDEIAHARQYREENEAALTLCQAALAHARAQLVEKQVQHEAEVLGLQQTNAIVLLEKHVLVDEVGTLRAAVAEAKAALVAAEGRTQVLLLQQHSLQTTSKTCMQSVAMLKQDYSNLKNDVERMTHDFKLLLMQLHRASTTRDDASDTTAEATDGEEDSHEVLYKWVAEKKHLQHDLEQLQRYVHDNVQRFLETAKADLQQDHSQFQQSKLQPLKTIASDLSARAEALQADKDICSSGLRSLRRQVQGLRTDWHALRDVCVNQLKALDARQRSDAACLNARIATVGPRPMNVSGTSAPTAITVSATDCSWAAVTSTVQTIVKPFQRYVQCLQQLQGLVKTMASNTQAIEDWTDGATQELILDVLRIVQTLLRATDTTEISRTISTCHHAVHDQLYSWHDYVCGPIEAVPVFGIHSPEVDHIVRSWSPSVAEQEAAKLWLSCVATGDIDGSTETSHFRFRRLSDEVKDAFLVLLVPVLQRTQGPHLHVRVKRHPPSTASDDARWDLLLEVGDARQSLLSLESDDTPKETQASPLYLAIQRRLADLQRHS</sequence>
<organism evidence="2 3">
    <name type="scientific">Achlya hypogyna</name>
    <name type="common">Oomycete</name>
    <name type="synonym">Protoachlya hypogyna</name>
    <dbReference type="NCBI Taxonomy" id="1202772"/>
    <lineage>
        <taxon>Eukaryota</taxon>
        <taxon>Sar</taxon>
        <taxon>Stramenopiles</taxon>
        <taxon>Oomycota</taxon>
        <taxon>Saprolegniomycetes</taxon>
        <taxon>Saprolegniales</taxon>
        <taxon>Achlyaceae</taxon>
        <taxon>Achlya</taxon>
    </lineage>
</organism>
<dbReference type="EMBL" id="JNBR01000116">
    <property type="protein sequence ID" value="OQR97327.1"/>
    <property type="molecule type" value="Genomic_DNA"/>
</dbReference>
<keyword evidence="1" id="KW-0175">Coiled coil</keyword>
<protein>
    <submittedName>
        <fullName evidence="2">Uncharacterized protein</fullName>
    </submittedName>
</protein>
<dbReference type="AlphaFoldDB" id="A0A1V9ZH90"/>
<proteinExistence type="predicted"/>
<accession>A0A1V9ZH90</accession>
<name>A0A1V9ZH90_ACHHY</name>
<evidence type="ECO:0000313" key="3">
    <source>
        <dbReference type="Proteomes" id="UP000243579"/>
    </source>
</evidence>
<comment type="caution">
    <text evidence="2">The sequence shown here is derived from an EMBL/GenBank/DDBJ whole genome shotgun (WGS) entry which is preliminary data.</text>
</comment>
<evidence type="ECO:0000313" key="2">
    <source>
        <dbReference type="EMBL" id="OQR97327.1"/>
    </source>
</evidence>
<evidence type="ECO:0000256" key="1">
    <source>
        <dbReference type="SAM" id="Coils"/>
    </source>
</evidence>